<sequence length="61" mass="7344">LDSYLQHCSRLYFYFAARRFISRSLQLYGLSYQPILSRFPDFGRATQLIQLFSTTLTHFMR</sequence>
<accession>A0A0N4WHR0</accession>
<name>A0A0N4WHR0_HAEPC</name>
<organism evidence="1">
    <name type="scientific">Haemonchus placei</name>
    <name type="common">Barber's pole worm</name>
    <dbReference type="NCBI Taxonomy" id="6290"/>
    <lineage>
        <taxon>Eukaryota</taxon>
        <taxon>Metazoa</taxon>
        <taxon>Ecdysozoa</taxon>
        <taxon>Nematoda</taxon>
        <taxon>Chromadorea</taxon>
        <taxon>Rhabditida</taxon>
        <taxon>Rhabditina</taxon>
        <taxon>Rhabditomorpha</taxon>
        <taxon>Strongyloidea</taxon>
        <taxon>Trichostrongylidae</taxon>
        <taxon>Haemonchus</taxon>
    </lineage>
</organism>
<proteinExistence type="predicted"/>
<dbReference type="AlphaFoldDB" id="A0A0N4WHR0"/>
<protein>
    <submittedName>
        <fullName evidence="1">Pex2_Pex12 domain-containing protein</fullName>
    </submittedName>
</protein>
<reference evidence="1" key="1">
    <citation type="submission" date="2017-02" db="UniProtKB">
        <authorList>
            <consortium name="WormBaseParasite"/>
        </authorList>
    </citation>
    <scope>IDENTIFICATION</scope>
</reference>
<dbReference type="WBParaSite" id="HPLM_0001044201-mRNA-1">
    <property type="protein sequence ID" value="HPLM_0001044201-mRNA-1"/>
    <property type="gene ID" value="HPLM_0001044201"/>
</dbReference>
<evidence type="ECO:0000313" key="1">
    <source>
        <dbReference type="WBParaSite" id="HPLM_0001044201-mRNA-1"/>
    </source>
</evidence>